<name>A0A0G0ZEX4_9BACT</name>
<proteinExistence type="predicted"/>
<dbReference type="AlphaFoldDB" id="A0A0G0ZEX4"/>
<dbReference type="STRING" id="1618756.UV12_C0010G0036"/>
<gene>
    <name evidence="1" type="ORF">UV12_C0010G0036</name>
</gene>
<organism evidence="1 2">
    <name type="scientific">Candidatus Nomurabacteria bacterium GW2011_GWC2_42_20</name>
    <dbReference type="NCBI Taxonomy" id="1618756"/>
    <lineage>
        <taxon>Bacteria</taxon>
        <taxon>Candidatus Nomuraibacteriota</taxon>
    </lineage>
</organism>
<dbReference type="Pfam" id="PF13563">
    <property type="entry name" value="2_5_RNA_ligase2"/>
    <property type="match status" value="1"/>
</dbReference>
<dbReference type="Proteomes" id="UP000034704">
    <property type="component" value="Unassembled WGS sequence"/>
</dbReference>
<protein>
    <recommendedName>
        <fullName evidence="3">Phosphoesterase HXTX</fullName>
    </recommendedName>
</protein>
<accession>A0A0G0ZEX4</accession>
<evidence type="ECO:0000313" key="1">
    <source>
        <dbReference type="EMBL" id="KKS47219.1"/>
    </source>
</evidence>
<dbReference type="EMBL" id="LCDG01000010">
    <property type="protein sequence ID" value="KKS47219.1"/>
    <property type="molecule type" value="Genomic_DNA"/>
</dbReference>
<evidence type="ECO:0000313" key="2">
    <source>
        <dbReference type="Proteomes" id="UP000034704"/>
    </source>
</evidence>
<dbReference type="Gene3D" id="3.90.1140.10">
    <property type="entry name" value="Cyclic phosphodiesterase"/>
    <property type="match status" value="1"/>
</dbReference>
<evidence type="ECO:0008006" key="3">
    <source>
        <dbReference type="Google" id="ProtNLM"/>
    </source>
</evidence>
<dbReference type="InterPro" id="IPR009097">
    <property type="entry name" value="Cyclic_Pdiesterase"/>
</dbReference>
<dbReference type="InterPro" id="IPR050580">
    <property type="entry name" value="2H_phosphoesterase_YjcG-like"/>
</dbReference>
<dbReference type="PANTHER" id="PTHR40037">
    <property type="entry name" value="PHOSPHOESTERASE YJCG-RELATED"/>
    <property type="match status" value="1"/>
</dbReference>
<dbReference type="PANTHER" id="PTHR40037:SF1">
    <property type="entry name" value="PHOSPHOESTERASE SAOUHSC_00951-RELATED"/>
    <property type="match status" value="1"/>
</dbReference>
<sequence>MRYFIAHLLNDSVAKYHHSLVYELSYRFDINISAGLFPTHFTIKAPFDTDDTTAIKNKLEKFASVHYAPSFTIQNFGHFNKRVIFLDVSLNEILSTVVWDIQNTIKKIPGLSWGEHEPLKNLHITVTKNFDATKFDAVWRYLTQKNAPLFELSFDNIALLRLENGAWTVDSIYYLNT</sequence>
<dbReference type="SUPFAM" id="SSF55144">
    <property type="entry name" value="LigT-like"/>
    <property type="match status" value="1"/>
</dbReference>
<reference evidence="1 2" key="1">
    <citation type="journal article" date="2015" name="Nature">
        <title>rRNA introns, odd ribosomes, and small enigmatic genomes across a large radiation of phyla.</title>
        <authorList>
            <person name="Brown C.T."/>
            <person name="Hug L.A."/>
            <person name="Thomas B.C."/>
            <person name="Sharon I."/>
            <person name="Castelle C.J."/>
            <person name="Singh A."/>
            <person name="Wilkins M.J."/>
            <person name="Williams K.H."/>
            <person name="Banfield J.F."/>
        </authorList>
    </citation>
    <scope>NUCLEOTIDE SEQUENCE [LARGE SCALE GENOMIC DNA]</scope>
</reference>
<comment type="caution">
    <text evidence="1">The sequence shown here is derived from an EMBL/GenBank/DDBJ whole genome shotgun (WGS) entry which is preliminary data.</text>
</comment>